<comment type="caution">
    <text evidence="2">The sequence shown here is derived from an EMBL/GenBank/DDBJ whole genome shotgun (WGS) entry which is preliminary data.</text>
</comment>
<protein>
    <recommendedName>
        <fullName evidence="1">HD/PDEase domain-containing protein</fullName>
    </recommendedName>
</protein>
<dbReference type="SMART" id="SM00471">
    <property type="entry name" value="HDc"/>
    <property type="match status" value="1"/>
</dbReference>
<dbReference type="InterPro" id="IPR003607">
    <property type="entry name" value="HD/PDEase_dom"/>
</dbReference>
<dbReference type="SUPFAM" id="SSF109604">
    <property type="entry name" value="HD-domain/PDEase-like"/>
    <property type="match status" value="1"/>
</dbReference>
<evidence type="ECO:0000259" key="1">
    <source>
        <dbReference type="SMART" id="SM00471"/>
    </source>
</evidence>
<dbReference type="Gene3D" id="1.10.3210.10">
    <property type="entry name" value="Hypothetical protein af1432"/>
    <property type="match status" value="1"/>
</dbReference>
<dbReference type="InterPro" id="IPR052194">
    <property type="entry name" value="MESH1"/>
</dbReference>
<feature type="domain" description="HD/PDEase" evidence="1">
    <location>
        <begin position="35"/>
        <end position="158"/>
    </location>
</feature>
<dbReference type="Proteomes" id="UP000603865">
    <property type="component" value="Unassembled WGS sequence"/>
</dbReference>
<dbReference type="PANTHER" id="PTHR46246:SF1">
    <property type="entry name" value="GUANOSINE-3',5'-BIS(DIPHOSPHATE) 3'-PYROPHOSPHOHYDROLASE MESH1"/>
    <property type="match status" value="1"/>
</dbReference>
<evidence type="ECO:0000313" key="2">
    <source>
        <dbReference type="EMBL" id="GGR03125.1"/>
    </source>
</evidence>
<proteinExistence type="predicted"/>
<name>A0A918C3P8_9DEIO</name>
<dbReference type="PANTHER" id="PTHR46246">
    <property type="entry name" value="GUANOSINE-3',5'-BIS(DIPHOSPHATE) 3'-PYROPHOSPHOHYDROLASE MESH1"/>
    <property type="match status" value="1"/>
</dbReference>
<dbReference type="EMBL" id="BMQL01000006">
    <property type="protein sequence ID" value="GGR03125.1"/>
    <property type="molecule type" value="Genomic_DNA"/>
</dbReference>
<dbReference type="Pfam" id="PF13328">
    <property type="entry name" value="HD_4"/>
    <property type="match status" value="1"/>
</dbReference>
<evidence type="ECO:0000313" key="3">
    <source>
        <dbReference type="Proteomes" id="UP000603865"/>
    </source>
</evidence>
<organism evidence="2 3">
    <name type="scientific">Deinococcus ruber</name>
    <dbReference type="NCBI Taxonomy" id="1848197"/>
    <lineage>
        <taxon>Bacteria</taxon>
        <taxon>Thermotogati</taxon>
        <taxon>Deinococcota</taxon>
        <taxon>Deinococci</taxon>
        <taxon>Deinococcales</taxon>
        <taxon>Deinococcaceae</taxon>
        <taxon>Deinococcus</taxon>
    </lineage>
</organism>
<dbReference type="RefSeq" id="WP_189088963.1">
    <property type="nucleotide sequence ID" value="NZ_BMQL01000006.1"/>
</dbReference>
<dbReference type="GO" id="GO:0008893">
    <property type="term" value="F:guanosine-3',5'-bis(diphosphate) 3'-diphosphatase activity"/>
    <property type="evidence" value="ECO:0007669"/>
    <property type="project" value="TreeGrafter"/>
</dbReference>
<reference evidence="2" key="1">
    <citation type="journal article" date="2014" name="Int. J. Syst. Evol. Microbiol.">
        <title>Complete genome sequence of Corynebacterium casei LMG S-19264T (=DSM 44701T), isolated from a smear-ripened cheese.</title>
        <authorList>
            <consortium name="US DOE Joint Genome Institute (JGI-PGF)"/>
            <person name="Walter F."/>
            <person name="Albersmeier A."/>
            <person name="Kalinowski J."/>
            <person name="Ruckert C."/>
        </authorList>
    </citation>
    <scope>NUCLEOTIDE SEQUENCE</scope>
    <source>
        <strain evidence="2">JCM 31311</strain>
    </source>
</reference>
<gene>
    <name evidence="2" type="ORF">GCM10008957_14970</name>
</gene>
<accession>A0A918C3P8</accession>
<sequence>MTAFPLTDDFLTALRLAHTFHSGQYRKGTEEQDAAGVPYLSHLLGVASIALEFGASEPEAIAALLHDALEDGPTYTGRDAAVLRREIVAAFGQRGDLIAHLVDGATDDAPAAGQRKRLWKDRKLEYLAKLPDESASALLVSASDKLHNARTILSDLLVVGPAVFGRFNQGRDGTLQYYRLLADTYQRLRMPDVLARPRLQALFAELERTVGTLETACGLTAEQVRAFPNLN</sequence>
<dbReference type="AlphaFoldDB" id="A0A918C3P8"/>
<keyword evidence="3" id="KW-1185">Reference proteome</keyword>
<reference evidence="2" key="2">
    <citation type="submission" date="2020-09" db="EMBL/GenBank/DDBJ databases">
        <authorList>
            <person name="Sun Q."/>
            <person name="Ohkuma M."/>
        </authorList>
    </citation>
    <scope>NUCLEOTIDE SEQUENCE</scope>
    <source>
        <strain evidence="2">JCM 31311</strain>
    </source>
</reference>